<dbReference type="InterPro" id="IPR018770">
    <property type="entry name" value="ChloroindolylP_hydrolase"/>
</dbReference>
<feature type="coiled-coil region" evidence="1">
    <location>
        <begin position="70"/>
        <end position="97"/>
    </location>
</feature>
<dbReference type="RefSeq" id="WP_101650395.1">
    <property type="nucleotide sequence ID" value="NZ_PGVE01000081.1"/>
</dbReference>
<evidence type="ECO:0000256" key="1">
    <source>
        <dbReference type="SAM" id="Coils"/>
    </source>
</evidence>
<evidence type="ECO:0000313" key="4">
    <source>
        <dbReference type="Proteomes" id="UP000234950"/>
    </source>
</evidence>
<name>A0A2N5H987_9BACI</name>
<gene>
    <name evidence="3" type="ORF">CVD27_21660</name>
</gene>
<reference evidence="3 4" key="1">
    <citation type="submission" date="2017-11" db="EMBL/GenBank/DDBJ databases">
        <title>Comparitive Functional Genomics of Dry Heat Resistant strains isolated from the Viking Spacecraft.</title>
        <authorList>
            <person name="Seuylemezian A."/>
            <person name="Cooper K."/>
            <person name="Vaishampayan P."/>
        </authorList>
    </citation>
    <scope>NUCLEOTIDE SEQUENCE [LARGE SCALE GENOMIC DNA]</scope>
    <source>
        <strain evidence="3 4">V32-6</strain>
    </source>
</reference>
<keyword evidence="4" id="KW-1185">Reference proteome</keyword>
<keyword evidence="1" id="KW-0175">Coiled coil</keyword>
<dbReference type="Pfam" id="PF10112">
    <property type="entry name" value="Halogen_Hydrol"/>
    <property type="match status" value="1"/>
</dbReference>
<keyword evidence="2" id="KW-0812">Transmembrane</keyword>
<evidence type="ECO:0000313" key="3">
    <source>
        <dbReference type="EMBL" id="PLS02078.1"/>
    </source>
</evidence>
<proteinExistence type="predicted"/>
<sequence length="218" mass="26026">MNPFLALLIRSFVAVPVTAITWLICFFPLDFTFVASTMIAILSGVLTHVVLSPFQNISYIKKHQLTRKEYRYIKKNLKEAKQKIKRLNRSIFKIRDIYSVKQRIDINRITKKIHKMTLKEPRRFYKAEEFYFSHLDSVVELTEKYSLLSSQPKQNHEMNQSLIETRRTLNDLTKVLEEDLYRVISDDIDTLNFEIDVAKHTIQKKKELKFPEENRWLK</sequence>
<protein>
    <submittedName>
        <fullName evidence="3">Protein xpaC</fullName>
    </submittedName>
</protein>
<dbReference type="OrthoDB" id="2081028at2"/>
<dbReference type="AlphaFoldDB" id="A0A2N5H987"/>
<feature type="transmembrane region" description="Helical" evidence="2">
    <location>
        <begin position="35"/>
        <end position="54"/>
    </location>
</feature>
<keyword evidence="2" id="KW-1133">Transmembrane helix</keyword>
<keyword evidence="2" id="KW-0472">Membrane</keyword>
<feature type="transmembrane region" description="Helical" evidence="2">
    <location>
        <begin position="7"/>
        <end position="29"/>
    </location>
</feature>
<comment type="caution">
    <text evidence="3">The sequence shown here is derived from an EMBL/GenBank/DDBJ whole genome shotgun (WGS) entry which is preliminary data.</text>
</comment>
<organism evidence="3 4">
    <name type="scientific">Neobacillus cucumis</name>
    <dbReference type="NCBI Taxonomy" id="1740721"/>
    <lineage>
        <taxon>Bacteria</taxon>
        <taxon>Bacillati</taxon>
        <taxon>Bacillota</taxon>
        <taxon>Bacilli</taxon>
        <taxon>Bacillales</taxon>
        <taxon>Bacillaceae</taxon>
        <taxon>Neobacillus</taxon>
    </lineage>
</organism>
<accession>A0A2N5H987</accession>
<dbReference type="EMBL" id="PGVE01000081">
    <property type="protein sequence ID" value="PLS02078.1"/>
    <property type="molecule type" value="Genomic_DNA"/>
</dbReference>
<dbReference type="Proteomes" id="UP000234950">
    <property type="component" value="Unassembled WGS sequence"/>
</dbReference>
<evidence type="ECO:0000256" key="2">
    <source>
        <dbReference type="SAM" id="Phobius"/>
    </source>
</evidence>